<proteinExistence type="predicted"/>
<keyword evidence="3" id="KW-1185">Reference proteome</keyword>
<organism evidence="2 3">
    <name type="scientific">Dyadobacter psychrophilus</name>
    <dbReference type="NCBI Taxonomy" id="651661"/>
    <lineage>
        <taxon>Bacteria</taxon>
        <taxon>Pseudomonadati</taxon>
        <taxon>Bacteroidota</taxon>
        <taxon>Cytophagia</taxon>
        <taxon>Cytophagales</taxon>
        <taxon>Spirosomataceae</taxon>
        <taxon>Dyadobacter</taxon>
    </lineage>
</organism>
<evidence type="ECO:0000313" key="2">
    <source>
        <dbReference type="EMBL" id="SKB82132.1"/>
    </source>
</evidence>
<sequence>MKTIRLLGLSFFLFASALSCTDHAADPVEFSSAEFSKGDLIAPIAITKGDNNRLWVTEQGTAADSIDKYDGRVSMLGPDGTVYPAITGFLSRTSPEKMPSGLTHLLYKDGMLYILHGVEGRLYKANVSSWNPGDAPLKAADLPFEDLGSYVKSQLPDSTAESNLYNLTWGPGGDLFITDAAGNMIIRRKNDGSISKFATFEDFDNPKKPVGGPTVDFVPTGIAWDGNKFFVTSLTGFPFNNGLAEIKTVDQSGSVSDYKKGFTTLVDVVLTDSNKPLVLHFADFSAGFEFVPGTGTVSNEDGGVALAGLIMPTDIEKVYTNTYYVVSLGTSKVYKLTY</sequence>
<dbReference type="EMBL" id="FUZA01000002">
    <property type="protein sequence ID" value="SKB82132.1"/>
    <property type="molecule type" value="Genomic_DNA"/>
</dbReference>
<feature type="chain" id="PRO_5012029848" description="ScyD/ScyE family protein" evidence="1">
    <location>
        <begin position="25"/>
        <end position="338"/>
    </location>
</feature>
<keyword evidence="1" id="KW-0732">Signal</keyword>
<dbReference type="SUPFAM" id="SSF63825">
    <property type="entry name" value="YWTD domain"/>
    <property type="match status" value="1"/>
</dbReference>
<accession>A0A1T5EDR9</accession>
<dbReference type="AlphaFoldDB" id="A0A1T5EDR9"/>
<protein>
    <recommendedName>
        <fullName evidence="4">ScyD/ScyE family protein</fullName>
    </recommendedName>
</protein>
<dbReference type="Proteomes" id="UP000190897">
    <property type="component" value="Unassembled WGS sequence"/>
</dbReference>
<dbReference type="InterPro" id="IPR048031">
    <property type="entry name" value="ScyD/ScyE-like"/>
</dbReference>
<dbReference type="NCBIfam" id="NF033206">
    <property type="entry name" value="ScyE_fam"/>
    <property type="match status" value="1"/>
</dbReference>
<dbReference type="STRING" id="651661.SAMN05660293_02365"/>
<feature type="signal peptide" evidence="1">
    <location>
        <begin position="1"/>
        <end position="24"/>
    </location>
</feature>
<gene>
    <name evidence="2" type="ORF">SAMN05660293_02365</name>
</gene>
<evidence type="ECO:0000313" key="3">
    <source>
        <dbReference type="Proteomes" id="UP000190897"/>
    </source>
</evidence>
<dbReference type="Gene3D" id="2.130.10.10">
    <property type="entry name" value="YVTN repeat-like/Quinoprotein amine dehydrogenase"/>
    <property type="match status" value="1"/>
</dbReference>
<reference evidence="3" key="1">
    <citation type="submission" date="2017-02" db="EMBL/GenBank/DDBJ databases">
        <authorList>
            <person name="Varghese N."/>
            <person name="Submissions S."/>
        </authorList>
    </citation>
    <scope>NUCLEOTIDE SEQUENCE [LARGE SCALE GENOMIC DNA]</scope>
    <source>
        <strain evidence="3">DSM 22270</strain>
    </source>
</reference>
<evidence type="ECO:0000256" key="1">
    <source>
        <dbReference type="SAM" id="SignalP"/>
    </source>
</evidence>
<name>A0A1T5EDR9_9BACT</name>
<dbReference type="RefSeq" id="WP_082214850.1">
    <property type="nucleotide sequence ID" value="NZ_FUZA01000002.1"/>
</dbReference>
<evidence type="ECO:0008006" key="4">
    <source>
        <dbReference type="Google" id="ProtNLM"/>
    </source>
</evidence>
<dbReference type="PROSITE" id="PS51257">
    <property type="entry name" value="PROKAR_LIPOPROTEIN"/>
    <property type="match status" value="1"/>
</dbReference>
<dbReference type="InterPro" id="IPR015943">
    <property type="entry name" value="WD40/YVTN_repeat-like_dom_sf"/>
</dbReference>